<dbReference type="Proteomes" id="UP001301769">
    <property type="component" value="Unassembled WGS sequence"/>
</dbReference>
<keyword evidence="1" id="KW-1133">Transmembrane helix</keyword>
<keyword evidence="1" id="KW-0472">Membrane</keyword>
<reference evidence="2" key="2">
    <citation type="submission" date="2023-05" db="EMBL/GenBank/DDBJ databases">
        <authorList>
            <consortium name="Lawrence Berkeley National Laboratory"/>
            <person name="Steindorff A."/>
            <person name="Hensen N."/>
            <person name="Bonometti L."/>
            <person name="Westerberg I."/>
            <person name="Brannstrom I.O."/>
            <person name="Guillou S."/>
            <person name="Cros-Aarteil S."/>
            <person name="Calhoun S."/>
            <person name="Haridas S."/>
            <person name="Kuo A."/>
            <person name="Mondo S."/>
            <person name="Pangilinan J."/>
            <person name="Riley R."/>
            <person name="Labutti K."/>
            <person name="Andreopoulos B."/>
            <person name="Lipzen A."/>
            <person name="Chen C."/>
            <person name="Yanf M."/>
            <person name="Daum C."/>
            <person name="Ng V."/>
            <person name="Clum A."/>
            <person name="Ohm R."/>
            <person name="Martin F."/>
            <person name="Silar P."/>
            <person name="Natvig D."/>
            <person name="Lalanne C."/>
            <person name="Gautier V."/>
            <person name="Ament-Velasquez S.L."/>
            <person name="Kruys A."/>
            <person name="Hutchinson M.I."/>
            <person name="Powell A.J."/>
            <person name="Barry K."/>
            <person name="Miller A.N."/>
            <person name="Grigoriev I.V."/>
            <person name="Debuchy R."/>
            <person name="Gladieux P."/>
            <person name="Thoren M.H."/>
            <person name="Johannesson H."/>
        </authorList>
    </citation>
    <scope>NUCLEOTIDE SEQUENCE</scope>
    <source>
        <strain evidence="2">PSN293</strain>
    </source>
</reference>
<accession>A0AAN6YGP1</accession>
<reference evidence="2" key="1">
    <citation type="journal article" date="2023" name="Mol. Phylogenet. Evol.">
        <title>Genome-scale phylogeny and comparative genomics of the fungal order Sordariales.</title>
        <authorList>
            <person name="Hensen N."/>
            <person name="Bonometti L."/>
            <person name="Westerberg I."/>
            <person name="Brannstrom I.O."/>
            <person name="Guillou S."/>
            <person name="Cros-Aarteil S."/>
            <person name="Calhoun S."/>
            <person name="Haridas S."/>
            <person name="Kuo A."/>
            <person name="Mondo S."/>
            <person name="Pangilinan J."/>
            <person name="Riley R."/>
            <person name="LaButti K."/>
            <person name="Andreopoulos B."/>
            <person name="Lipzen A."/>
            <person name="Chen C."/>
            <person name="Yan M."/>
            <person name="Daum C."/>
            <person name="Ng V."/>
            <person name="Clum A."/>
            <person name="Steindorff A."/>
            <person name="Ohm R.A."/>
            <person name="Martin F."/>
            <person name="Silar P."/>
            <person name="Natvig D.O."/>
            <person name="Lalanne C."/>
            <person name="Gautier V."/>
            <person name="Ament-Velasquez S.L."/>
            <person name="Kruys A."/>
            <person name="Hutchinson M.I."/>
            <person name="Powell A.J."/>
            <person name="Barry K."/>
            <person name="Miller A.N."/>
            <person name="Grigoriev I.V."/>
            <person name="Debuchy R."/>
            <person name="Gladieux P."/>
            <person name="Hiltunen Thoren M."/>
            <person name="Johannesson H."/>
        </authorList>
    </citation>
    <scope>NUCLEOTIDE SEQUENCE</scope>
    <source>
        <strain evidence="2">PSN293</strain>
    </source>
</reference>
<keyword evidence="1" id="KW-0812">Transmembrane</keyword>
<comment type="caution">
    <text evidence="2">The sequence shown here is derived from an EMBL/GenBank/DDBJ whole genome shotgun (WGS) entry which is preliminary data.</text>
</comment>
<name>A0AAN6YGP1_9PEZI</name>
<feature type="transmembrane region" description="Helical" evidence="1">
    <location>
        <begin position="264"/>
        <end position="285"/>
    </location>
</feature>
<evidence type="ECO:0000256" key="1">
    <source>
        <dbReference type="SAM" id="Phobius"/>
    </source>
</evidence>
<protein>
    <submittedName>
        <fullName evidence="2">Uncharacterized protein</fullName>
    </submittedName>
</protein>
<sequence length="315" mass="35898">MVAALMGNLALVRLLVDDFKADDGIIAPDGQLALRLAADGLHREIVEVLPARRGGAWRRWKNHHEKAVRRIKTAGRNLYDFGKFFVWDLPRFFLWSCPKHMVFLPLKKGAVWVGKNYQHFPGWCSRQVKALPGRMKKGVEKLGRGVKAVGRGIKKIPGFVGRVFKWLWRIVSRIPGFMKIAGVWVWQCLKRIGMAVGDVFLRVVSAIHTAVMAVLGFFRRITLKDVWNGFVSAVKAVFVDLPVAIWNGVKSFGEVSYQAMRKLFGWVGELLWYLCLGLFWVVVYVPKQLWKVLTAIGSSIAKGYHEIMVWFNPKH</sequence>
<feature type="transmembrane region" description="Helical" evidence="1">
    <location>
        <begin position="230"/>
        <end position="249"/>
    </location>
</feature>
<proteinExistence type="predicted"/>
<feature type="transmembrane region" description="Helical" evidence="1">
    <location>
        <begin position="199"/>
        <end position="218"/>
    </location>
</feature>
<dbReference type="SUPFAM" id="SSF48403">
    <property type="entry name" value="Ankyrin repeat"/>
    <property type="match status" value="1"/>
</dbReference>
<dbReference type="AlphaFoldDB" id="A0AAN6YGP1"/>
<gene>
    <name evidence="2" type="ORF">QBC37DRAFT_411577</name>
</gene>
<organism evidence="2 3">
    <name type="scientific">Rhypophila decipiens</name>
    <dbReference type="NCBI Taxonomy" id="261697"/>
    <lineage>
        <taxon>Eukaryota</taxon>
        <taxon>Fungi</taxon>
        <taxon>Dikarya</taxon>
        <taxon>Ascomycota</taxon>
        <taxon>Pezizomycotina</taxon>
        <taxon>Sordariomycetes</taxon>
        <taxon>Sordariomycetidae</taxon>
        <taxon>Sordariales</taxon>
        <taxon>Naviculisporaceae</taxon>
        <taxon>Rhypophila</taxon>
    </lineage>
</organism>
<keyword evidence="3" id="KW-1185">Reference proteome</keyword>
<dbReference type="EMBL" id="MU858051">
    <property type="protein sequence ID" value="KAK4218804.1"/>
    <property type="molecule type" value="Genomic_DNA"/>
</dbReference>
<evidence type="ECO:0000313" key="2">
    <source>
        <dbReference type="EMBL" id="KAK4218804.1"/>
    </source>
</evidence>
<evidence type="ECO:0000313" key="3">
    <source>
        <dbReference type="Proteomes" id="UP001301769"/>
    </source>
</evidence>
<dbReference type="InterPro" id="IPR036770">
    <property type="entry name" value="Ankyrin_rpt-contain_sf"/>
</dbReference>